<comment type="caution">
    <text evidence="1">The sequence shown here is derived from an EMBL/GenBank/DDBJ whole genome shotgun (WGS) entry which is preliminary data.</text>
</comment>
<dbReference type="RefSeq" id="WP_219747797.1">
    <property type="nucleotide sequence ID" value="NZ_JAHXZN010000001.1"/>
</dbReference>
<proteinExistence type="predicted"/>
<dbReference type="Proteomes" id="UP000759103">
    <property type="component" value="Unassembled WGS sequence"/>
</dbReference>
<dbReference type="EMBL" id="JAHXZN010000001">
    <property type="protein sequence ID" value="MBW6530436.1"/>
    <property type="molecule type" value="Genomic_DNA"/>
</dbReference>
<evidence type="ECO:0000313" key="1">
    <source>
        <dbReference type="EMBL" id="MBW6530436.1"/>
    </source>
</evidence>
<evidence type="ECO:0000313" key="2">
    <source>
        <dbReference type="Proteomes" id="UP000759103"/>
    </source>
</evidence>
<gene>
    <name evidence="1" type="ORF">KZ820_06785</name>
</gene>
<reference evidence="1 2" key="1">
    <citation type="submission" date="2021-07" db="EMBL/GenBank/DDBJ databases">
        <title>Sphingomonas sp.</title>
        <authorList>
            <person name="Feng G."/>
            <person name="Li J."/>
            <person name="Pan M."/>
        </authorList>
    </citation>
    <scope>NUCLEOTIDE SEQUENCE [LARGE SCALE GENOMIC DNA]</scope>
    <source>
        <strain evidence="1 2">RRHST34</strain>
    </source>
</reference>
<protein>
    <submittedName>
        <fullName evidence="1">Uncharacterized protein</fullName>
    </submittedName>
</protein>
<organism evidence="1 2">
    <name type="scientific">Sphingomonas citri</name>
    <dbReference type="NCBI Taxonomy" id="2862499"/>
    <lineage>
        <taxon>Bacteria</taxon>
        <taxon>Pseudomonadati</taxon>
        <taxon>Pseudomonadota</taxon>
        <taxon>Alphaproteobacteria</taxon>
        <taxon>Sphingomonadales</taxon>
        <taxon>Sphingomonadaceae</taxon>
        <taxon>Sphingomonas</taxon>
    </lineage>
</organism>
<keyword evidence="2" id="KW-1185">Reference proteome</keyword>
<name>A0ABS7BLG0_9SPHN</name>
<accession>A0ABS7BLG0</accession>
<sequence>MSKTKGRNLFGLQLLWDDRAYKRGAAAIADYAALNAENVDASATFNTRVMKITDLPKQFTCSTDVTTSHAEAH</sequence>